<reference evidence="3" key="1">
    <citation type="submission" date="2019-11" db="EMBL/GenBank/DDBJ databases">
        <title>Genome sequence of Heliorestis convoluta strain HH, an alkaliphilic and minimalistic phototrophic bacterium from a soda lake in Egypt.</title>
        <authorList>
            <person name="Dewey E.D."/>
            <person name="Stokes L.M."/>
            <person name="Burchell B.M."/>
            <person name="Shaffer K.N."/>
            <person name="Huntington A.M."/>
            <person name="Baker J.M."/>
            <person name="Nadendla S."/>
            <person name="Giglio M.G."/>
            <person name="Touchman J.W."/>
            <person name="Blankenship R.E."/>
            <person name="Madigan M.T."/>
            <person name="Sattley W.M."/>
        </authorList>
    </citation>
    <scope>NUCLEOTIDE SEQUENCE [LARGE SCALE GENOMIC DNA]</scope>
    <source>
        <strain evidence="3">HH</strain>
    </source>
</reference>
<organism evidence="2 3">
    <name type="scientific">Heliorestis convoluta</name>
    <dbReference type="NCBI Taxonomy" id="356322"/>
    <lineage>
        <taxon>Bacteria</taxon>
        <taxon>Bacillati</taxon>
        <taxon>Bacillota</taxon>
        <taxon>Clostridia</taxon>
        <taxon>Eubacteriales</taxon>
        <taxon>Heliobacteriaceae</taxon>
        <taxon>Heliorestis</taxon>
    </lineage>
</organism>
<dbReference type="Proteomes" id="UP000366051">
    <property type="component" value="Chromosome"/>
</dbReference>
<gene>
    <name evidence="2" type="ORF">FTV88_1612</name>
</gene>
<feature type="chain" id="PRO_5024425681" evidence="1">
    <location>
        <begin position="27"/>
        <end position="225"/>
    </location>
</feature>
<keyword evidence="3" id="KW-1185">Reference proteome</keyword>
<proteinExistence type="predicted"/>
<evidence type="ECO:0000256" key="1">
    <source>
        <dbReference type="SAM" id="SignalP"/>
    </source>
</evidence>
<name>A0A5Q2N344_9FIRM</name>
<dbReference type="EMBL" id="CP045875">
    <property type="protein sequence ID" value="QGG47712.1"/>
    <property type="molecule type" value="Genomic_DNA"/>
</dbReference>
<dbReference type="RefSeq" id="WP_153725032.1">
    <property type="nucleotide sequence ID" value="NZ_CP045875.1"/>
</dbReference>
<accession>A0A5Q2N344</accession>
<keyword evidence="1" id="KW-0732">Signal</keyword>
<sequence>MRTYIKLLSLVVSLCLLLSFVGPSFAASVETHYIDGKVIKTEVLVDNESVRKVKVTENNEKTVITTYDKTSGNLEILETDNQTAEIKITNLNVQSGESTSIGVQSSFLHKEGLFFDGSYIISGSYWQIYNSNDQRKFLTLTTSNSTNLNNFKTAIDNMVERERSAIAAGGTTIVSTVVALFTTPPGLSVLLSTVTALGGTVTTGIILWNAYDYQKEADYYWGQAR</sequence>
<feature type="signal peptide" evidence="1">
    <location>
        <begin position="1"/>
        <end position="26"/>
    </location>
</feature>
<evidence type="ECO:0000313" key="3">
    <source>
        <dbReference type="Proteomes" id="UP000366051"/>
    </source>
</evidence>
<protein>
    <submittedName>
        <fullName evidence="2">Uncharacterized protein</fullName>
    </submittedName>
</protein>
<dbReference type="NCBIfam" id="NF035925">
    <property type="entry name" value="Geo26A_fam"/>
    <property type="match status" value="1"/>
</dbReference>
<evidence type="ECO:0000313" key="2">
    <source>
        <dbReference type="EMBL" id="QGG47712.1"/>
    </source>
</evidence>
<dbReference type="AlphaFoldDB" id="A0A5Q2N344"/>
<dbReference type="KEGG" id="hcv:FTV88_1612"/>